<proteinExistence type="predicted"/>
<keyword evidence="2" id="KW-0812">Transmembrane</keyword>
<dbReference type="PROSITE" id="PS52029">
    <property type="entry name" value="LD_TPASE"/>
    <property type="match status" value="1"/>
</dbReference>
<evidence type="ECO:0000259" key="3">
    <source>
        <dbReference type="PROSITE" id="PS52029"/>
    </source>
</evidence>
<evidence type="ECO:0000313" key="4">
    <source>
        <dbReference type="EMBL" id="MFC5498885.1"/>
    </source>
</evidence>
<keyword evidence="1" id="KW-0961">Cell wall biogenesis/degradation</keyword>
<evidence type="ECO:0000256" key="2">
    <source>
        <dbReference type="SAM" id="Phobius"/>
    </source>
</evidence>
<feature type="domain" description="L,D-TPase catalytic" evidence="3">
    <location>
        <begin position="114"/>
        <end position="254"/>
    </location>
</feature>
<protein>
    <recommendedName>
        <fullName evidence="3">L,D-TPase catalytic domain-containing protein</fullName>
    </recommendedName>
</protein>
<keyword evidence="2" id="KW-0472">Membrane</keyword>
<name>A0ABW0NED6_9BURK</name>
<feature type="transmembrane region" description="Helical" evidence="2">
    <location>
        <begin position="21"/>
        <end position="46"/>
    </location>
</feature>
<evidence type="ECO:0000313" key="5">
    <source>
        <dbReference type="Proteomes" id="UP001596037"/>
    </source>
</evidence>
<dbReference type="EMBL" id="JBHSMF010000009">
    <property type="protein sequence ID" value="MFC5498885.1"/>
    <property type="molecule type" value="Genomic_DNA"/>
</dbReference>
<sequence>MTPAKRPAPDDSQRNRDREDFWSALRMGLLVGGAALAIGLPALHYWKRPVPTTFPAQASQVQVQPQAVPPAPAAPAEAAQPPLRLASFGNEHPTDAVRQIANWSVYTGDHKQMALVVVDKKDARVWVFDPQGKLVANTPALLGAAIGDDSVPGIGEKPLSQVRQEEKTTPAGRFIAEPGVNASGEDVVWVSYDLAVSMHRVRPVVKAERRLERLASPTPADNRISFGCINLPPKFYEQVLSPTVRKYGAVIYVLPETRSPAEMFGAYDVTPDTHLALR</sequence>
<gene>
    <name evidence="4" type="ORF">ACFPOE_15155</name>
</gene>
<keyword evidence="5" id="KW-1185">Reference proteome</keyword>
<dbReference type="RefSeq" id="WP_376850962.1">
    <property type="nucleotide sequence ID" value="NZ_JBHSMF010000009.1"/>
</dbReference>
<dbReference type="InterPro" id="IPR005490">
    <property type="entry name" value="LD_TPept_cat_dom"/>
</dbReference>
<keyword evidence="1" id="KW-0133">Cell shape</keyword>
<comment type="caution">
    <text evidence="4">The sequence shown here is derived from an EMBL/GenBank/DDBJ whole genome shotgun (WGS) entry which is preliminary data.</text>
</comment>
<organism evidence="4 5">
    <name type="scientific">Caenimonas terrae</name>
    <dbReference type="NCBI Taxonomy" id="696074"/>
    <lineage>
        <taxon>Bacteria</taxon>
        <taxon>Pseudomonadati</taxon>
        <taxon>Pseudomonadota</taxon>
        <taxon>Betaproteobacteria</taxon>
        <taxon>Burkholderiales</taxon>
        <taxon>Comamonadaceae</taxon>
        <taxon>Caenimonas</taxon>
    </lineage>
</organism>
<feature type="active site" description="Nucleophile" evidence="1">
    <location>
        <position position="228"/>
    </location>
</feature>
<comment type="pathway">
    <text evidence="1">Cell wall biogenesis; peptidoglycan biosynthesis.</text>
</comment>
<evidence type="ECO:0000256" key="1">
    <source>
        <dbReference type="PROSITE-ProRule" id="PRU01373"/>
    </source>
</evidence>
<dbReference type="Proteomes" id="UP001596037">
    <property type="component" value="Unassembled WGS sequence"/>
</dbReference>
<accession>A0ABW0NED6</accession>
<reference evidence="5" key="1">
    <citation type="journal article" date="2019" name="Int. J. Syst. Evol. Microbiol.">
        <title>The Global Catalogue of Microorganisms (GCM) 10K type strain sequencing project: providing services to taxonomists for standard genome sequencing and annotation.</title>
        <authorList>
            <consortium name="The Broad Institute Genomics Platform"/>
            <consortium name="The Broad Institute Genome Sequencing Center for Infectious Disease"/>
            <person name="Wu L."/>
            <person name="Ma J."/>
        </authorList>
    </citation>
    <scope>NUCLEOTIDE SEQUENCE [LARGE SCALE GENOMIC DNA]</scope>
    <source>
        <strain evidence="5">CCUG 57401</strain>
    </source>
</reference>
<keyword evidence="2" id="KW-1133">Transmembrane helix</keyword>
<keyword evidence="1" id="KW-0573">Peptidoglycan synthesis</keyword>
<feature type="active site" description="Proton donor/acceptor" evidence="1">
    <location>
        <position position="199"/>
    </location>
</feature>